<reference evidence="5" key="1">
    <citation type="journal article" date="2019" name="Int. J. Syst. Evol. Microbiol.">
        <title>The Global Catalogue of Microorganisms (GCM) 10K type strain sequencing project: providing services to taxonomists for standard genome sequencing and annotation.</title>
        <authorList>
            <consortium name="The Broad Institute Genomics Platform"/>
            <consortium name="The Broad Institute Genome Sequencing Center for Infectious Disease"/>
            <person name="Wu L."/>
            <person name="Ma J."/>
        </authorList>
    </citation>
    <scope>NUCLEOTIDE SEQUENCE [LARGE SCALE GENOMIC DNA]</scope>
    <source>
        <strain evidence="5">JCM 19635</strain>
    </source>
</reference>
<dbReference type="PROSITE" id="PS01180">
    <property type="entry name" value="CUB"/>
    <property type="match status" value="1"/>
</dbReference>
<dbReference type="Gene3D" id="2.60.40.10">
    <property type="entry name" value="Immunoglobulins"/>
    <property type="match status" value="2"/>
</dbReference>
<dbReference type="Proteomes" id="UP001596513">
    <property type="component" value="Unassembled WGS sequence"/>
</dbReference>
<dbReference type="Pfam" id="PF00431">
    <property type="entry name" value="CUB"/>
    <property type="match status" value="1"/>
</dbReference>
<protein>
    <submittedName>
        <fullName evidence="4">CARDB domain-containing protein</fullName>
    </submittedName>
</protein>
<keyword evidence="1" id="KW-0677">Repeat</keyword>
<dbReference type="Gene3D" id="2.60.120.290">
    <property type="entry name" value="Spermadhesin, CUB domain"/>
    <property type="match status" value="1"/>
</dbReference>
<dbReference type="Pfam" id="PF07705">
    <property type="entry name" value="CARDB"/>
    <property type="match status" value="2"/>
</dbReference>
<keyword evidence="2" id="KW-1015">Disulfide bond</keyword>
<comment type="caution">
    <text evidence="4">The sequence shown here is derived from an EMBL/GenBank/DDBJ whole genome shotgun (WGS) entry which is preliminary data.</text>
</comment>
<dbReference type="InterPro" id="IPR013783">
    <property type="entry name" value="Ig-like_fold"/>
</dbReference>
<dbReference type="InterPro" id="IPR011635">
    <property type="entry name" value="CARDB"/>
</dbReference>
<feature type="domain" description="CUB" evidence="3">
    <location>
        <begin position="40"/>
        <end position="153"/>
    </location>
</feature>
<evidence type="ECO:0000256" key="1">
    <source>
        <dbReference type="ARBA" id="ARBA00022737"/>
    </source>
</evidence>
<evidence type="ECO:0000313" key="4">
    <source>
        <dbReference type="EMBL" id="MFC7667418.1"/>
    </source>
</evidence>
<dbReference type="SUPFAM" id="SSF49854">
    <property type="entry name" value="Spermadhesin, CUB domain"/>
    <property type="match status" value="1"/>
</dbReference>
<evidence type="ECO:0000259" key="3">
    <source>
        <dbReference type="PROSITE" id="PS01180"/>
    </source>
</evidence>
<evidence type="ECO:0000256" key="2">
    <source>
        <dbReference type="ARBA" id="ARBA00023157"/>
    </source>
</evidence>
<dbReference type="CDD" id="cd00041">
    <property type="entry name" value="CUB"/>
    <property type="match status" value="1"/>
</dbReference>
<evidence type="ECO:0000313" key="5">
    <source>
        <dbReference type="Proteomes" id="UP001596513"/>
    </source>
</evidence>
<keyword evidence="5" id="KW-1185">Reference proteome</keyword>
<dbReference type="RefSeq" id="WP_380201922.1">
    <property type="nucleotide sequence ID" value="NZ_JBHTEK010000001.1"/>
</dbReference>
<dbReference type="InterPro" id="IPR035914">
    <property type="entry name" value="Sperma_CUB_dom_sf"/>
</dbReference>
<accession>A0ABW2U1R7</accession>
<dbReference type="EMBL" id="JBHTEK010000001">
    <property type="protein sequence ID" value="MFC7667418.1"/>
    <property type="molecule type" value="Genomic_DNA"/>
</dbReference>
<dbReference type="PANTHER" id="PTHR24251">
    <property type="entry name" value="OVOCHYMASE-RELATED"/>
    <property type="match status" value="1"/>
</dbReference>
<organism evidence="4 5">
    <name type="scientific">Hymenobacter humi</name>
    <dbReference type="NCBI Taxonomy" id="1411620"/>
    <lineage>
        <taxon>Bacteria</taxon>
        <taxon>Pseudomonadati</taxon>
        <taxon>Bacteroidota</taxon>
        <taxon>Cytophagia</taxon>
        <taxon>Cytophagales</taxon>
        <taxon>Hymenobacteraceae</taxon>
        <taxon>Hymenobacter</taxon>
    </lineage>
</organism>
<dbReference type="SMART" id="SM00042">
    <property type="entry name" value="CUB"/>
    <property type="match status" value="1"/>
</dbReference>
<dbReference type="InterPro" id="IPR000859">
    <property type="entry name" value="CUB_dom"/>
</dbReference>
<proteinExistence type="predicted"/>
<name>A0ABW2U1R7_9BACT</name>
<gene>
    <name evidence="4" type="ORF">ACFQT0_08450</name>
</gene>
<sequence>MKHIYPVASRLVTGILILWVWLGVAVPGELRAQTYLLPATGNSTITTCSGTLYDNGGASGTYSANATGAVTITPATAGSKVKLQFTAFVVETGYDAVSIYDGTSVAAPLIGTYNSNNPPPTVYGSSTSGALTVRLTSDGIVNLSGFAATIECVTTVPAPVQADLLVQGATLSALSIAAGGALTANSSIYNQSGALANSSSVGYYLSSDATWDGTDQLLSYSQGFALAAWQSSYRYGYFSLPAGTAPGTYYVLFVADYLQQVPESNESNNVAAVSITVAPPGVDLVVQQEQMYPSATVAGNSLQLNAYMANQGNTTAGSSTMGFYLSTNQVLDGSDVLMGTSPGGTLPSNQSSYRYAYPTVPAGTAPGSYYVLFVADPANAVAETNEANNVRSLPLTLMAPSMDLVLQSTSLMPASVAAGGSTTATCYLYNQGNALANPATVGYFLSTNQVWDAGDVLLGNTTGSLVGAIPRCAT</sequence>